<feature type="compositionally biased region" description="Polar residues" evidence="1">
    <location>
        <begin position="465"/>
        <end position="474"/>
    </location>
</feature>
<evidence type="ECO:0000256" key="2">
    <source>
        <dbReference type="SAM" id="Phobius"/>
    </source>
</evidence>
<dbReference type="InterPro" id="IPR036865">
    <property type="entry name" value="CRAL-TRIO_dom_sf"/>
</dbReference>
<dbReference type="InterPro" id="IPR011074">
    <property type="entry name" value="CRAL/TRIO_N_dom"/>
</dbReference>
<protein>
    <recommendedName>
        <fullName evidence="3">CRAL-TRIO domain-containing protein</fullName>
    </recommendedName>
</protein>
<dbReference type="InterPro" id="IPR001128">
    <property type="entry name" value="Cyt_P450"/>
</dbReference>
<feature type="domain" description="CRAL-TRIO" evidence="3">
    <location>
        <begin position="768"/>
        <end position="927"/>
    </location>
</feature>
<dbReference type="Proteomes" id="UP000191672">
    <property type="component" value="Unassembled WGS sequence"/>
</dbReference>
<dbReference type="PRINTS" id="PR00463">
    <property type="entry name" value="EP450I"/>
</dbReference>
<dbReference type="SUPFAM" id="SSF48264">
    <property type="entry name" value="Cytochrome P450"/>
    <property type="match status" value="1"/>
</dbReference>
<dbReference type="GO" id="GO:0004497">
    <property type="term" value="F:monooxygenase activity"/>
    <property type="evidence" value="ECO:0007669"/>
    <property type="project" value="InterPro"/>
</dbReference>
<evidence type="ECO:0000313" key="5">
    <source>
        <dbReference type="Proteomes" id="UP000191672"/>
    </source>
</evidence>
<organism evidence="4 5">
    <name type="scientific">Penicillium antarcticum</name>
    <dbReference type="NCBI Taxonomy" id="416450"/>
    <lineage>
        <taxon>Eukaryota</taxon>
        <taxon>Fungi</taxon>
        <taxon>Dikarya</taxon>
        <taxon>Ascomycota</taxon>
        <taxon>Pezizomycotina</taxon>
        <taxon>Eurotiomycetes</taxon>
        <taxon>Eurotiomycetidae</taxon>
        <taxon>Eurotiales</taxon>
        <taxon>Aspergillaceae</taxon>
        <taxon>Penicillium</taxon>
    </lineage>
</organism>
<dbReference type="GO" id="GO:0020037">
    <property type="term" value="F:heme binding"/>
    <property type="evidence" value="ECO:0007669"/>
    <property type="project" value="InterPro"/>
</dbReference>
<dbReference type="InterPro" id="IPR002401">
    <property type="entry name" value="Cyt_P450_E_grp-I"/>
</dbReference>
<dbReference type="CDD" id="cd11069">
    <property type="entry name" value="CYP_FUM15-like"/>
    <property type="match status" value="1"/>
</dbReference>
<keyword evidence="2" id="KW-0472">Membrane</keyword>
<dbReference type="STRING" id="416450.A0A1V6Q5S3"/>
<keyword evidence="2" id="KW-1133">Transmembrane helix</keyword>
<sequence>MSTAKERLTLLIPSIVVETLVIIASRMTTERPATIFLYAFGANFLLLAIWRVFIWPFFFNPLRHLPTVRGPLIGAKVFMLHPRGSITIDWLRTVPNEGLIHFREALNYSFLLATNHRALMDVLHTNSYDFVKPPGGREFLARGLGYGLILSEGDAHRAQRKAVTPAFTIKNIRAMYPLMWTKTQLFLSQLEKEIRMHALPGLHNANPAGFIEIGGWANRLTLDIIGPAAIGRDFQSLENENDPVSQNYSAILKPSPDLILLFGASLLLPQWLVKLIPCKANIVLPRNVRYLRQVFHDILREKRKFLESEKSEQEAAEGDILGTMMRGGEFSDSELVDQMLTFLAAGHETTAGALTWCCYHMCIEPHIQDKLRQEIRETIPSPAALVSWQDLEGMPYLNGVCQEVLRLYPTVPMTGREAIRETMVAGKKIPKGTTIALCPQSINRSPDFWGETADQFLPERWIDTNPETGKQSPNKHGGAERAERDDHLRTGDRHPQDLTMAVVSDTPTGYLNNLTPEQEAKLREFWVIIFTSVASVLSAVYDVPVSEGPSNKLFEALDRINEPSVEAIVAALKGEDANGETTTGIAPAETNGDTNGHTNGDTDGETNGESNGGINGHISGETNGDSKEKKSLDKVDSLMNKDAQKTIMSELATRKVSPEHFATLFTQLRKLGVQESEIKSMESILAQMTPQEMCFAILKMVKQEHPDSLLLRFLRARKWDIGKAFSMMTSTVLWRKEMDVDDDILPKGEGYALEQSKTSKSVKDKKDGTDFIEQLKMGKSFLHGFDKQGRPVNYVRVKIHKPGAQTEETLERYIVHVIESTRLIVVPPVETGTIVFDMSGFSLSNMEYSPVKFIIKCFEANYPESLGLLLIHNAPWIFSGIWRLIHGWMDPVVASKVHFTKSVADLDKFISRTQIPRELKGDEDWQYEYVEPEKDENAIMEDTATRDKLMYDRMMIGIRMLAATAAWISATTFAEGKEDPEAVDELKLRRNSVIEEFRVNYWKLDP</sequence>
<dbReference type="SMART" id="SM01100">
    <property type="entry name" value="CRAL_TRIO_N"/>
    <property type="match status" value="1"/>
</dbReference>
<dbReference type="SUPFAM" id="SSF46938">
    <property type="entry name" value="CRAL/TRIO N-terminal domain"/>
    <property type="match status" value="1"/>
</dbReference>
<dbReference type="SUPFAM" id="SSF52087">
    <property type="entry name" value="CRAL/TRIO domain"/>
    <property type="match status" value="1"/>
</dbReference>
<dbReference type="CDD" id="cd00170">
    <property type="entry name" value="SEC14"/>
    <property type="match status" value="1"/>
</dbReference>
<name>A0A1V6Q5S3_9EURO</name>
<keyword evidence="2" id="KW-0812">Transmembrane</keyword>
<dbReference type="Gene3D" id="3.40.525.10">
    <property type="entry name" value="CRAL-TRIO lipid binding domain"/>
    <property type="match status" value="1"/>
</dbReference>
<feature type="transmembrane region" description="Helical" evidence="2">
    <location>
        <begin position="35"/>
        <end position="59"/>
    </location>
</feature>
<dbReference type="PANTHER" id="PTHR46590:SF2">
    <property type="entry name" value="CRAL_TRIO DOMAIN PROTEIN (AFU_ORTHOLOGUE AFUA_4G13930)-RELATED"/>
    <property type="match status" value="1"/>
</dbReference>
<proteinExistence type="predicted"/>
<accession>A0A1V6Q5S3</accession>
<dbReference type="InterPro" id="IPR001251">
    <property type="entry name" value="CRAL-TRIO_dom"/>
</dbReference>
<evidence type="ECO:0000256" key="1">
    <source>
        <dbReference type="SAM" id="MobiDB-lite"/>
    </source>
</evidence>
<dbReference type="Gene3D" id="1.10.630.10">
    <property type="entry name" value="Cytochrome P450"/>
    <property type="match status" value="1"/>
</dbReference>
<dbReference type="PROSITE" id="PS50191">
    <property type="entry name" value="CRAL_TRIO"/>
    <property type="match status" value="1"/>
</dbReference>
<feature type="compositionally biased region" description="Polar residues" evidence="1">
    <location>
        <begin position="591"/>
        <end position="609"/>
    </location>
</feature>
<dbReference type="GO" id="GO:0005506">
    <property type="term" value="F:iron ion binding"/>
    <property type="evidence" value="ECO:0007669"/>
    <property type="project" value="InterPro"/>
</dbReference>
<evidence type="ECO:0000259" key="3">
    <source>
        <dbReference type="PROSITE" id="PS50191"/>
    </source>
</evidence>
<dbReference type="InterPro" id="IPR036396">
    <property type="entry name" value="Cyt_P450_sf"/>
</dbReference>
<feature type="compositionally biased region" description="Basic and acidic residues" evidence="1">
    <location>
        <begin position="477"/>
        <end position="496"/>
    </location>
</feature>
<dbReference type="Pfam" id="PF00650">
    <property type="entry name" value="CRAL_TRIO"/>
    <property type="match status" value="1"/>
</dbReference>
<reference evidence="5" key="1">
    <citation type="journal article" date="2017" name="Nat. Microbiol.">
        <title>Global analysis of biosynthetic gene clusters reveals vast potential of secondary metabolite production in Penicillium species.</title>
        <authorList>
            <person name="Nielsen J.C."/>
            <person name="Grijseels S."/>
            <person name="Prigent S."/>
            <person name="Ji B."/>
            <person name="Dainat J."/>
            <person name="Nielsen K.F."/>
            <person name="Frisvad J.C."/>
            <person name="Workman M."/>
            <person name="Nielsen J."/>
        </authorList>
    </citation>
    <scope>NUCLEOTIDE SEQUENCE [LARGE SCALE GENOMIC DNA]</scope>
    <source>
        <strain evidence="5">IBT 31811</strain>
    </source>
</reference>
<dbReference type="PANTHER" id="PTHR46590">
    <property type="entry name" value="PHOSPHATIDYLINOSITOL TRANSFER PROTEIN CSR1-RELATED"/>
    <property type="match status" value="1"/>
</dbReference>
<dbReference type="AlphaFoldDB" id="A0A1V6Q5S3"/>
<comment type="caution">
    <text evidence="4">The sequence shown here is derived from an EMBL/GenBank/DDBJ whole genome shotgun (WGS) entry which is preliminary data.</text>
</comment>
<dbReference type="Pfam" id="PF03765">
    <property type="entry name" value="CRAL_TRIO_N"/>
    <property type="match status" value="1"/>
</dbReference>
<dbReference type="EMBL" id="MDYN01000012">
    <property type="protein sequence ID" value="OQD84588.1"/>
    <property type="molecule type" value="Genomic_DNA"/>
</dbReference>
<dbReference type="GO" id="GO:0016705">
    <property type="term" value="F:oxidoreductase activity, acting on paired donors, with incorporation or reduction of molecular oxygen"/>
    <property type="evidence" value="ECO:0007669"/>
    <property type="project" value="InterPro"/>
</dbReference>
<dbReference type="SMART" id="SM00516">
    <property type="entry name" value="SEC14"/>
    <property type="match status" value="1"/>
</dbReference>
<dbReference type="GO" id="GO:0043386">
    <property type="term" value="P:mycotoxin biosynthetic process"/>
    <property type="evidence" value="ECO:0007669"/>
    <property type="project" value="UniProtKB-ARBA"/>
</dbReference>
<dbReference type="Pfam" id="PF00067">
    <property type="entry name" value="p450"/>
    <property type="match status" value="1"/>
</dbReference>
<feature type="region of interest" description="Disordered" evidence="1">
    <location>
        <begin position="578"/>
        <end position="632"/>
    </location>
</feature>
<dbReference type="InterPro" id="IPR036273">
    <property type="entry name" value="CRAL/TRIO_N_dom_sf"/>
</dbReference>
<gene>
    <name evidence="4" type="ORF">PENANT_c012G11268</name>
</gene>
<dbReference type="InterPro" id="IPR052432">
    <property type="entry name" value="PITP/CRAL-TRIO"/>
</dbReference>
<evidence type="ECO:0000313" key="4">
    <source>
        <dbReference type="EMBL" id="OQD84588.1"/>
    </source>
</evidence>
<keyword evidence="5" id="KW-1185">Reference proteome</keyword>
<feature type="region of interest" description="Disordered" evidence="1">
    <location>
        <begin position="463"/>
        <end position="496"/>
    </location>
</feature>